<keyword evidence="1" id="KW-0175">Coiled coil</keyword>
<name>A0A0V0R3H0_PSEPJ</name>
<dbReference type="EMBL" id="LDAU01000057">
    <property type="protein sequence ID" value="KRX08906.1"/>
    <property type="molecule type" value="Genomic_DNA"/>
</dbReference>
<evidence type="ECO:0000313" key="3">
    <source>
        <dbReference type="Proteomes" id="UP000054937"/>
    </source>
</evidence>
<accession>A0A0V0R3H0</accession>
<dbReference type="InParanoid" id="A0A0V0R3H0"/>
<evidence type="ECO:0000256" key="1">
    <source>
        <dbReference type="SAM" id="Coils"/>
    </source>
</evidence>
<feature type="coiled-coil region" evidence="1">
    <location>
        <begin position="73"/>
        <end position="122"/>
    </location>
</feature>
<reference evidence="2 3" key="1">
    <citation type="journal article" date="2015" name="Sci. Rep.">
        <title>Genome of the facultative scuticociliatosis pathogen Pseudocohnilembus persalinus provides insight into its virulence through horizontal gene transfer.</title>
        <authorList>
            <person name="Xiong J."/>
            <person name="Wang G."/>
            <person name="Cheng J."/>
            <person name="Tian M."/>
            <person name="Pan X."/>
            <person name="Warren A."/>
            <person name="Jiang C."/>
            <person name="Yuan D."/>
            <person name="Miao W."/>
        </authorList>
    </citation>
    <scope>NUCLEOTIDE SEQUENCE [LARGE SCALE GENOMIC DNA]</scope>
    <source>
        <strain evidence="2">36N120E</strain>
    </source>
</reference>
<dbReference type="SUPFAM" id="SSF57845">
    <property type="entry name" value="B-box zinc-binding domain"/>
    <property type="match status" value="1"/>
</dbReference>
<keyword evidence="2" id="KW-0430">Lectin</keyword>
<gene>
    <name evidence="2" type="ORF">PPERSA_09010</name>
</gene>
<dbReference type="AlphaFoldDB" id="A0A0V0R3H0"/>
<dbReference type="Gene3D" id="2.60.120.920">
    <property type="match status" value="1"/>
</dbReference>
<protein>
    <submittedName>
        <fullName evidence="2">Concanavalin A-like lectin/glucanases superfamily</fullName>
    </submittedName>
</protein>
<dbReference type="InterPro" id="IPR013320">
    <property type="entry name" value="ConA-like_dom_sf"/>
</dbReference>
<evidence type="ECO:0000313" key="2">
    <source>
        <dbReference type="EMBL" id="KRX08906.1"/>
    </source>
</evidence>
<dbReference type="GO" id="GO:0030246">
    <property type="term" value="F:carbohydrate binding"/>
    <property type="evidence" value="ECO:0007669"/>
    <property type="project" value="UniProtKB-KW"/>
</dbReference>
<organism evidence="2 3">
    <name type="scientific">Pseudocohnilembus persalinus</name>
    <name type="common">Ciliate</name>
    <dbReference type="NCBI Taxonomy" id="266149"/>
    <lineage>
        <taxon>Eukaryota</taxon>
        <taxon>Sar</taxon>
        <taxon>Alveolata</taxon>
        <taxon>Ciliophora</taxon>
        <taxon>Intramacronucleata</taxon>
        <taxon>Oligohymenophorea</taxon>
        <taxon>Scuticociliatia</taxon>
        <taxon>Philasterida</taxon>
        <taxon>Pseudocohnilembidae</taxon>
        <taxon>Pseudocohnilembus</taxon>
    </lineage>
</organism>
<dbReference type="OrthoDB" id="293697at2759"/>
<sequence length="451" mass="52851">MNQNISNIKIPYLQCPHQGLHYGEELNFLCITGECPENGLICSICRAQKHKDHKIIQLKKFLVDINYSFTQQEKKQKFNIEDLLENIEVMQQENLYTLKKFVENISEKIKNLEESLHSTYKTIIEGEFKDFSVYNQQCKQIIDTIKITPNNTIEFDYDPEKQINKFKYLQKNFLNQAEILKTEFTSQINNIISQIDKTKNLDDQQQYQHLNINQNTYSTKIQTPFLKFNQTLAPKQITVNFKQNQATQTSSTNQDKRIALLEPALNKTGKSYFAFFIKKFVNWVGIGISQKQTLQNCDFKFKYQSLGHGSYFVSANGFTWSTSIKEQNAANLGFKFKQNDIILCELDIEQKKFTILSHYNPKDQFCFENIEIPTNDTLHASVNICNAGEAVEIIEWNPEFSKHFQSFLQQKKQPIKQSINNPKIIDNYNYLKDDAYDYWSDLDVADQFFNK</sequence>
<dbReference type="Proteomes" id="UP000054937">
    <property type="component" value="Unassembled WGS sequence"/>
</dbReference>
<keyword evidence="3" id="KW-1185">Reference proteome</keyword>
<dbReference type="OMA" id="ETECANT"/>
<proteinExistence type="predicted"/>
<comment type="caution">
    <text evidence="2">The sequence shown here is derived from an EMBL/GenBank/DDBJ whole genome shotgun (WGS) entry which is preliminary data.</text>
</comment>
<dbReference type="InterPro" id="IPR043136">
    <property type="entry name" value="B30.2/SPRY_sf"/>
</dbReference>
<dbReference type="SUPFAM" id="SSF49899">
    <property type="entry name" value="Concanavalin A-like lectins/glucanases"/>
    <property type="match status" value="1"/>
</dbReference>